<evidence type="ECO:0000256" key="6">
    <source>
        <dbReference type="ARBA" id="ARBA00022692"/>
    </source>
</evidence>
<dbReference type="SMART" id="SM00184">
    <property type="entry name" value="RING"/>
    <property type="match status" value="1"/>
</dbReference>
<evidence type="ECO:0000313" key="17">
    <source>
        <dbReference type="EMBL" id="KAF9590586.1"/>
    </source>
</evidence>
<dbReference type="OrthoDB" id="8062037at2759"/>
<dbReference type="GO" id="GO:0008270">
    <property type="term" value="F:zinc ion binding"/>
    <property type="evidence" value="ECO:0007669"/>
    <property type="project" value="UniProtKB-KW"/>
</dbReference>
<dbReference type="Proteomes" id="UP000631114">
    <property type="component" value="Unassembled WGS sequence"/>
</dbReference>
<dbReference type="EMBL" id="JADFTS010000009">
    <property type="protein sequence ID" value="KAF9590586.1"/>
    <property type="molecule type" value="Genomic_DNA"/>
</dbReference>
<accession>A0A835H0Z7</accession>
<evidence type="ECO:0000256" key="9">
    <source>
        <dbReference type="ARBA" id="ARBA00022786"/>
    </source>
</evidence>
<evidence type="ECO:0000256" key="8">
    <source>
        <dbReference type="ARBA" id="ARBA00022771"/>
    </source>
</evidence>
<evidence type="ECO:0000256" key="5">
    <source>
        <dbReference type="ARBA" id="ARBA00022679"/>
    </source>
</evidence>
<reference evidence="17 18" key="1">
    <citation type="submission" date="2020-10" db="EMBL/GenBank/DDBJ databases">
        <title>The Coptis chinensis genome and diversification of protoberbering-type alkaloids.</title>
        <authorList>
            <person name="Wang B."/>
            <person name="Shu S."/>
            <person name="Song C."/>
            <person name="Liu Y."/>
        </authorList>
    </citation>
    <scope>NUCLEOTIDE SEQUENCE [LARGE SCALE GENOMIC DNA]</scope>
    <source>
        <strain evidence="17">HL-2020</strain>
        <tissue evidence="17">Leaf</tissue>
    </source>
</reference>
<evidence type="ECO:0000256" key="1">
    <source>
        <dbReference type="ARBA" id="ARBA00000900"/>
    </source>
</evidence>
<comment type="caution">
    <text evidence="17">The sequence shown here is derived from an EMBL/GenBank/DDBJ whole genome shotgun (WGS) entry which is preliminary data.</text>
</comment>
<keyword evidence="18" id="KW-1185">Reference proteome</keyword>
<keyword evidence="10" id="KW-0862">Zinc</keyword>
<keyword evidence="9" id="KW-0833">Ubl conjugation pathway</keyword>
<keyword evidence="6" id="KW-0812">Transmembrane</keyword>
<evidence type="ECO:0000256" key="3">
    <source>
        <dbReference type="ARBA" id="ARBA00004906"/>
    </source>
</evidence>
<evidence type="ECO:0000256" key="7">
    <source>
        <dbReference type="ARBA" id="ARBA00022723"/>
    </source>
</evidence>
<keyword evidence="5" id="KW-0808">Transferase</keyword>
<dbReference type="InterPro" id="IPR013083">
    <property type="entry name" value="Znf_RING/FYVE/PHD"/>
</dbReference>
<comment type="catalytic activity">
    <reaction evidence="1">
        <text>S-ubiquitinyl-[E2 ubiquitin-conjugating enzyme]-L-cysteine + [acceptor protein]-L-lysine = [E2 ubiquitin-conjugating enzyme]-L-cysteine + N(6)-ubiquitinyl-[acceptor protein]-L-lysine.</text>
        <dbReference type="EC" id="2.3.2.27"/>
    </reaction>
</comment>
<proteinExistence type="inferred from homology"/>
<keyword evidence="8 14" id="KW-0863">Zinc-finger</keyword>
<comment type="pathway">
    <text evidence="3">Protein modification; protein ubiquitination.</text>
</comment>
<dbReference type="InterPro" id="IPR001841">
    <property type="entry name" value="Znf_RING"/>
</dbReference>
<feature type="region of interest" description="Disordered" evidence="15">
    <location>
        <begin position="198"/>
        <end position="258"/>
    </location>
</feature>
<name>A0A835H0Z7_9MAGN</name>
<evidence type="ECO:0000256" key="4">
    <source>
        <dbReference type="ARBA" id="ARBA00012483"/>
    </source>
</evidence>
<dbReference type="SUPFAM" id="SSF57850">
    <property type="entry name" value="RING/U-box"/>
    <property type="match status" value="1"/>
</dbReference>
<protein>
    <recommendedName>
        <fullName evidence="4">RING-type E3 ubiquitin transferase</fullName>
        <ecNumber evidence="4">2.3.2.27</ecNumber>
    </recommendedName>
</protein>
<feature type="domain" description="RING-type" evidence="16">
    <location>
        <begin position="127"/>
        <end position="169"/>
    </location>
</feature>
<keyword evidence="11" id="KW-1133">Transmembrane helix</keyword>
<dbReference type="PROSITE" id="PS50089">
    <property type="entry name" value="ZF_RING_2"/>
    <property type="match status" value="1"/>
</dbReference>
<gene>
    <name evidence="17" type="ORF">IFM89_035904</name>
</gene>
<dbReference type="PANTHER" id="PTHR45768">
    <property type="entry name" value="E3 UBIQUITIN-PROTEIN LIGASE RNF13-LIKE"/>
    <property type="match status" value="1"/>
</dbReference>
<dbReference type="Gene3D" id="3.30.40.10">
    <property type="entry name" value="Zinc/RING finger domain, C3HC4 (zinc finger)"/>
    <property type="match status" value="1"/>
</dbReference>
<dbReference type="PANTHER" id="PTHR45768:SF34">
    <property type="entry name" value="RING-H2 FINGER PROTEIN ATL64"/>
    <property type="match status" value="1"/>
</dbReference>
<feature type="compositionally biased region" description="Low complexity" evidence="15">
    <location>
        <begin position="214"/>
        <end position="232"/>
    </location>
</feature>
<evidence type="ECO:0000256" key="12">
    <source>
        <dbReference type="ARBA" id="ARBA00023136"/>
    </source>
</evidence>
<dbReference type="GO" id="GO:0061630">
    <property type="term" value="F:ubiquitin protein ligase activity"/>
    <property type="evidence" value="ECO:0007669"/>
    <property type="project" value="UniProtKB-EC"/>
</dbReference>
<organism evidence="17 18">
    <name type="scientific">Coptis chinensis</name>
    <dbReference type="NCBI Taxonomy" id="261450"/>
    <lineage>
        <taxon>Eukaryota</taxon>
        <taxon>Viridiplantae</taxon>
        <taxon>Streptophyta</taxon>
        <taxon>Embryophyta</taxon>
        <taxon>Tracheophyta</taxon>
        <taxon>Spermatophyta</taxon>
        <taxon>Magnoliopsida</taxon>
        <taxon>Ranunculales</taxon>
        <taxon>Ranunculaceae</taxon>
        <taxon>Coptidoideae</taxon>
        <taxon>Coptis</taxon>
    </lineage>
</organism>
<dbReference type="GO" id="GO:0016020">
    <property type="term" value="C:membrane"/>
    <property type="evidence" value="ECO:0007669"/>
    <property type="project" value="UniProtKB-SubCell"/>
</dbReference>
<evidence type="ECO:0000256" key="11">
    <source>
        <dbReference type="ARBA" id="ARBA00022989"/>
    </source>
</evidence>
<evidence type="ECO:0000256" key="10">
    <source>
        <dbReference type="ARBA" id="ARBA00022833"/>
    </source>
</evidence>
<comment type="similarity">
    <text evidence="13">Belongs to the RING-type zinc finger family. ATL subfamily.</text>
</comment>
<evidence type="ECO:0000256" key="2">
    <source>
        <dbReference type="ARBA" id="ARBA00004167"/>
    </source>
</evidence>
<evidence type="ECO:0000313" key="18">
    <source>
        <dbReference type="Proteomes" id="UP000631114"/>
    </source>
</evidence>
<evidence type="ECO:0000259" key="16">
    <source>
        <dbReference type="PROSITE" id="PS50089"/>
    </source>
</evidence>
<evidence type="ECO:0000256" key="15">
    <source>
        <dbReference type="SAM" id="MobiDB-lite"/>
    </source>
</evidence>
<keyword evidence="7" id="KW-0479">Metal-binding</keyword>
<feature type="compositionally biased region" description="Basic and acidic residues" evidence="15">
    <location>
        <begin position="234"/>
        <end position="258"/>
    </location>
</feature>
<comment type="subcellular location">
    <subcellularLocation>
        <location evidence="2">Membrane</location>
        <topology evidence="2">Single-pass membrane protein</topology>
    </subcellularLocation>
</comment>
<dbReference type="EC" id="2.3.2.27" evidence="4"/>
<dbReference type="FunFam" id="3.30.40.10:FF:000187">
    <property type="entry name" value="E3 ubiquitin-protein ligase ATL6"/>
    <property type="match status" value="1"/>
</dbReference>
<evidence type="ECO:0000256" key="14">
    <source>
        <dbReference type="PROSITE-ProRule" id="PRU00175"/>
    </source>
</evidence>
<sequence length="258" mass="28427">MEYLWKVPGLPQVRSDGCFCGSCDLIRQYGAAYLRSANLAMALECCAQAAAAMGGVIVMLHIYARCVLKRQARHREALHQLGRLSTTTAHVHTNEQPRKGLDAAVIATLPLFVYKGAEEIKDIHIECAVCLSNLEDEEMPRLRPNCKHTFHSQCIDTWLRVHSTCTICRTEAEPRAKPESIELAVVVPAMATAPPVDAINPTLPCSEGTSDGALGQSSKVGGSSSRLSSFRRILSREKSDRRLQPNEQTDCARDLERQ</sequence>
<dbReference type="AlphaFoldDB" id="A0A835H0Z7"/>
<dbReference type="Pfam" id="PF13639">
    <property type="entry name" value="zf-RING_2"/>
    <property type="match status" value="1"/>
</dbReference>
<evidence type="ECO:0000256" key="13">
    <source>
        <dbReference type="ARBA" id="ARBA00024209"/>
    </source>
</evidence>
<keyword evidence="12" id="KW-0472">Membrane</keyword>